<feature type="repeat" description="TPR" evidence="1">
    <location>
        <begin position="540"/>
        <end position="573"/>
    </location>
</feature>
<dbReference type="PROSITE" id="PS50005">
    <property type="entry name" value="TPR"/>
    <property type="match status" value="1"/>
</dbReference>
<evidence type="ECO:0000313" key="4">
    <source>
        <dbReference type="EMBL" id="TWA78313.1"/>
    </source>
</evidence>
<evidence type="ECO:0000256" key="3">
    <source>
        <dbReference type="SAM" id="Phobius"/>
    </source>
</evidence>
<organism evidence="4 5">
    <name type="scientific">Azospirillum brasilense</name>
    <dbReference type="NCBI Taxonomy" id="192"/>
    <lineage>
        <taxon>Bacteria</taxon>
        <taxon>Pseudomonadati</taxon>
        <taxon>Pseudomonadota</taxon>
        <taxon>Alphaproteobacteria</taxon>
        <taxon>Rhodospirillales</taxon>
        <taxon>Azospirillaceae</taxon>
        <taxon>Azospirillum</taxon>
    </lineage>
</organism>
<evidence type="ECO:0000256" key="2">
    <source>
        <dbReference type="SAM" id="MobiDB-lite"/>
    </source>
</evidence>
<feature type="compositionally biased region" description="Pro residues" evidence="2">
    <location>
        <begin position="200"/>
        <end position="212"/>
    </location>
</feature>
<gene>
    <name evidence="4" type="ORF">FBZ83_11324</name>
</gene>
<evidence type="ECO:0000256" key="1">
    <source>
        <dbReference type="PROSITE-ProRule" id="PRU00339"/>
    </source>
</evidence>
<comment type="caution">
    <text evidence="4">The sequence shown here is derived from an EMBL/GenBank/DDBJ whole genome shotgun (WGS) entry which is preliminary data.</text>
</comment>
<feature type="region of interest" description="Disordered" evidence="2">
    <location>
        <begin position="190"/>
        <end position="219"/>
    </location>
</feature>
<dbReference type="RefSeq" id="WP_247888443.1">
    <property type="nucleotide sequence ID" value="NZ_VITH01000013.1"/>
</dbReference>
<evidence type="ECO:0000313" key="5">
    <source>
        <dbReference type="Proteomes" id="UP000318529"/>
    </source>
</evidence>
<protein>
    <recommendedName>
        <fullName evidence="6">Tetratricopeptide repeat protein</fullName>
    </recommendedName>
</protein>
<keyword evidence="3" id="KW-0472">Membrane</keyword>
<dbReference type="InterPro" id="IPR019734">
    <property type="entry name" value="TPR_rpt"/>
</dbReference>
<evidence type="ECO:0008006" key="6">
    <source>
        <dbReference type="Google" id="ProtNLM"/>
    </source>
</evidence>
<dbReference type="SUPFAM" id="SSF48452">
    <property type="entry name" value="TPR-like"/>
    <property type="match status" value="1"/>
</dbReference>
<dbReference type="Proteomes" id="UP000318529">
    <property type="component" value="Unassembled WGS sequence"/>
</dbReference>
<name>A0A560C0C1_AZOBR</name>
<sequence length="613" mass="64629">MTEETPPAQGWALDDRAVRTQLERILASDHFDASERNRRFLRYVVEECLDGRAQQIKAYCIAVSVFNREPSFDPQSDPIVRLEAGRLRRSLEHYYLTAGRDDPIRIVVPKGGYAPRFERMSEEPPAALPAPRAVPAGDPPRRAMSPRLAGLAAVVLIAVALAGLLVGRTLATPTELEEALALGPHPIMAGVEPRDSEPVAPAPTPASVPPSALPSALPSARDTTSLTLVVGPFRTTGQSAEDAALAAMLTDEIAGGLANRTDLPVRIDPPPTAAPPHHGLRLSGSLQGHDAAVRLVVHLTDLATGTVLWSTSLDHPSGPQGVPMPQALAAGIIEPMTAPQGPLLPAVTARLRAKPAASLSPRECAALATGRHETQPAERSALSGCLTSAASALATSAGEAARFWSALSLLQSDAYRVDRNEAALNDALAAALRATELEPAGLRPLTALYTAYCLRGQYGPCFAAGHRALQASPGNAHVLGDLGLWHVEAGQSAKGLPLLEQAMERDPAQRERLLPAYSLALQRHGHPDSTKLEFEVTAAAPAQAALAVAYVEMGRMDEAKAAATRALAADPDFARRAAREQRIQPLPPTLDAAIRSSYAMVGLAAPAGESVTR</sequence>
<dbReference type="SMART" id="SM00028">
    <property type="entry name" value="TPR"/>
    <property type="match status" value="2"/>
</dbReference>
<keyword evidence="1" id="KW-0802">TPR repeat</keyword>
<dbReference type="AlphaFoldDB" id="A0A560C0C1"/>
<keyword evidence="3" id="KW-1133">Transmembrane helix</keyword>
<accession>A0A560C0C1</accession>
<reference evidence="4 5" key="1">
    <citation type="submission" date="2019-06" db="EMBL/GenBank/DDBJ databases">
        <title>Genomic Encyclopedia of Type Strains, Phase IV (KMG-V): Genome sequencing to study the core and pangenomes of soil and plant-associated prokaryotes.</title>
        <authorList>
            <person name="Whitman W."/>
        </authorList>
    </citation>
    <scope>NUCLEOTIDE SEQUENCE [LARGE SCALE GENOMIC DNA]</scope>
    <source>
        <strain evidence="4 5">BR 11650</strain>
    </source>
</reference>
<feature type="transmembrane region" description="Helical" evidence="3">
    <location>
        <begin position="148"/>
        <end position="167"/>
    </location>
</feature>
<dbReference type="InterPro" id="IPR011990">
    <property type="entry name" value="TPR-like_helical_dom_sf"/>
</dbReference>
<dbReference type="Gene3D" id="1.25.40.10">
    <property type="entry name" value="Tetratricopeptide repeat domain"/>
    <property type="match status" value="1"/>
</dbReference>
<proteinExistence type="predicted"/>
<dbReference type="EMBL" id="VITH01000013">
    <property type="protein sequence ID" value="TWA78313.1"/>
    <property type="molecule type" value="Genomic_DNA"/>
</dbReference>
<keyword evidence="3" id="KW-0812">Transmembrane</keyword>